<proteinExistence type="inferred from homology"/>
<dbReference type="RefSeq" id="WP_116557136.1">
    <property type="nucleotide sequence ID" value="NZ_QDKM01000001.1"/>
</dbReference>
<sequence length="137" mass="14801">MSISTFSPDDTEFRTAAGPTIFEAFEYSAAVQAGGFLYVAGQIGLREDGTIPASDAEQIEHAFRRLKRVIEGAGYAMGDIVELVSYHVGIAGNLADFTRIKSDYIAAPFPAWTILEVAGLARKELVIEIKAVAYRAP</sequence>
<evidence type="ECO:0000313" key="3">
    <source>
        <dbReference type="Proteomes" id="UP000245911"/>
    </source>
</evidence>
<dbReference type="Proteomes" id="UP000245911">
    <property type="component" value="Unassembled WGS sequence"/>
</dbReference>
<dbReference type="AlphaFoldDB" id="A0A2T8HZ61"/>
<name>A0A2T8HZ61_9RHOB</name>
<reference evidence="2 3" key="1">
    <citation type="submission" date="2018-04" db="EMBL/GenBank/DDBJ databases">
        <title>Pararhodobacter oceanense sp. nov., isolated from marine intertidal sediment.</title>
        <authorList>
            <person name="Wang X.-L."/>
            <person name="Du Z.-J."/>
        </authorList>
    </citation>
    <scope>NUCLEOTIDE SEQUENCE [LARGE SCALE GENOMIC DNA]</scope>
    <source>
        <strain evidence="2 3">AM505</strain>
    </source>
</reference>
<dbReference type="EMBL" id="QDKM01000001">
    <property type="protein sequence ID" value="PVH30714.1"/>
    <property type="molecule type" value="Genomic_DNA"/>
</dbReference>
<protein>
    <submittedName>
        <fullName evidence="2">RidA family protein</fullName>
    </submittedName>
</protein>
<dbReference type="OrthoDB" id="583118at2"/>
<dbReference type="PANTHER" id="PTHR11803:SF58">
    <property type="entry name" value="PROTEIN HMF1-RELATED"/>
    <property type="match status" value="1"/>
</dbReference>
<dbReference type="InterPro" id="IPR006175">
    <property type="entry name" value="YjgF/YER057c/UK114"/>
</dbReference>
<dbReference type="GO" id="GO:0005829">
    <property type="term" value="C:cytosol"/>
    <property type="evidence" value="ECO:0007669"/>
    <property type="project" value="TreeGrafter"/>
</dbReference>
<dbReference type="CDD" id="cd02198">
    <property type="entry name" value="YjgH_like"/>
    <property type="match status" value="1"/>
</dbReference>
<dbReference type="GO" id="GO:0019239">
    <property type="term" value="F:deaminase activity"/>
    <property type="evidence" value="ECO:0007669"/>
    <property type="project" value="TreeGrafter"/>
</dbReference>
<dbReference type="PANTHER" id="PTHR11803">
    <property type="entry name" value="2-IMINOBUTANOATE/2-IMINOPROPANOATE DEAMINASE RIDA"/>
    <property type="match status" value="1"/>
</dbReference>
<accession>A0A2T8HZ61</accession>
<dbReference type="InterPro" id="IPR035959">
    <property type="entry name" value="RutC-like_sf"/>
</dbReference>
<evidence type="ECO:0000256" key="1">
    <source>
        <dbReference type="ARBA" id="ARBA00010552"/>
    </source>
</evidence>
<dbReference type="SUPFAM" id="SSF55298">
    <property type="entry name" value="YjgF-like"/>
    <property type="match status" value="1"/>
</dbReference>
<dbReference type="Pfam" id="PF01042">
    <property type="entry name" value="Ribonuc_L-PSP"/>
    <property type="match status" value="1"/>
</dbReference>
<dbReference type="InterPro" id="IPR038743">
    <property type="entry name" value="YjgH-like"/>
</dbReference>
<dbReference type="Gene3D" id="3.30.1330.40">
    <property type="entry name" value="RutC-like"/>
    <property type="match status" value="1"/>
</dbReference>
<keyword evidence="3" id="KW-1185">Reference proteome</keyword>
<comment type="similarity">
    <text evidence="1">Belongs to the RutC family.</text>
</comment>
<organism evidence="2 3">
    <name type="scientific">Pararhodobacter oceanensis</name>
    <dbReference type="NCBI Taxonomy" id="2172121"/>
    <lineage>
        <taxon>Bacteria</taxon>
        <taxon>Pseudomonadati</taxon>
        <taxon>Pseudomonadota</taxon>
        <taxon>Alphaproteobacteria</taxon>
        <taxon>Rhodobacterales</taxon>
        <taxon>Paracoccaceae</taxon>
        <taxon>Pararhodobacter</taxon>
    </lineage>
</organism>
<comment type="caution">
    <text evidence="2">The sequence shown here is derived from an EMBL/GenBank/DDBJ whole genome shotgun (WGS) entry which is preliminary data.</text>
</comment>
<evidence type="ECO:0000313" key="2">
    <source>
        <dbReference type="EMBL" id="PVH30714.1"/>
    </source>
</evidence>
<gene>
    <name evidence="2" type="ORF">DDE20_04150</name>
</gene>